<feature type="region of interest" description="Disordered" evidence="1">
    <location>
        <begin position="46"/>
        <end position="117"/>
    </location>
</feature>
<reference evidence="2" key="2">
    <citation type="submission" date="2021-09" db="EMBL/GenBank/DDBJ databases">
        <authorList>
            <person name="Gilroy R."/>
        </authorList>
    </citation>
    <scope>NUCLEOTIDE SEQUENCE</scope>
    <source>
        <strain evidence="2">ChiGjej2B2-19336</strain>
    </source>
</reference>
<evidence type="ECO:0000313" key="3">
    <source>
        <dbReference type="Proteomes" id="UP000698963"/>
    </source>
</evidence>
<comment type="caution">
    <text evidence="2">The sequence shown here is derived from an EMBL/GenBank/DDBJ whole genome shotgun (WGS) entry which is preliminary data.</text>
</comment>
<evidence type="ECO:0000256" key="1">
    <source>
        <dbReference type="SAM" id="MobiDB-lite"/>
    </source>
</evidence>
<gene>
    <name evidence="2" type="ORF">K8W16_06290</name>
</gene>
<feature type="compositionally biased region" description="Pro residues" evidence="1">
    <location>
        <begin position="76"/>
        <end position="88"/>
    </location>
</feature>
<feature type="compositionally biased region" description="Basic and acidic residues" evidence="1">
    <location>
        <begin position="95"/>
        <end position="117"/>
    </location>
</feature>
<evidence type="ECO:0000313" key="2">
    <source>
        <dbReference type="EMBL" id="HJD97236.1"/>
    </source>
</evidence>
<sequence>MRISSFFLSLLLHLAVLAFILYVPLRPPLDITRPVYQVSLVMGAPGGENLPSPVLGHRAPVTGKQVVSTESAPQPKAEPAPAPTPDEAPAPAVEAKPEPKPEPKPGPKPEPRPEPAK</sequence>
<dbReference type="EMBL" id="DYZA01000123">
    <property type="protein sequence ID" value="HJD97236.1"/>
    <property type="molecule type" value="Genomic_DNA"/>
</dbReference>
<protein>
    <submittedName>
        <fullName evidence="2">Protein TolA</fullName>
    </submittedName>
</protein>
<feature type="non-terminal residue" evidence="2">
    <location>
        <position position="117"/>
    </location>
</feature>
<name>A0A921DRN6_9BACT</name>
<proteinExistence type="predicted"/>
<dbReference type="Proteomes" id="UP000698963">
    <property type="component" value="Unassembled WGS sequence"/>
</dbReference>
<reference evidence="2" key="1">
    <citation type="journal article" date="2021" name="PeerJ">
        <title>Extensive microbial diversity within the chicken gut microbiome revealed by metagenomics and culture.</title>
        <authorList>
            <person name="Gilroy R."/>
            <person name="Ravi A."/>
            <person name="Getino M."/>
            <person name="Pursley I."/>
            <person name="Horton D.L."/>
            <person name="Alikhan N.F."/>
            <person name="Baker D."/>
            <person name="Gharbi K."/>
            <person name="Hall N."/>
            <person name="Watson M."/>
            <person name="Adriaenssens E.M."/>
            <person name="Foster-Nyarko E."/>
            <person name="Jarju S."/>
            <person name="Secka A."/>
            <person name="Antonio M."/>
            <person name="Oren A."/>
            <person name="Chaudhuri R.R."/>
            <person name="La Ragione R."/>
            <person name="Hildebrand F."/>
            <person name="Pallen M.J."/>
        </authorList>
    </citation>
    <scope>NUCLEOTIDE SEQUENCE</scope>
    <source>
        <strain evidence="2">ChiGjej2B2-19336</strain>
    </source>
</reference>
<accession>A0A921DRN6</accession>
<organism evidence="2 3">
    <name type="scientific">Mailhella massiliensis</name>
    <dbReference type="NCBI Taxonomy" id="1903261"/>
    <lineage>
        <taxon>Bacteria</taxon>
        <taxon>Pseudomonadati</taxon>
        <taxon>Thermodesulfobacteriota</taxon>
        <taxon>Desulfovibrionia</taxon>
        <taxon>Desulfovibrionales</taxon>
        <taxon>Desulfovibrionaceae</taxon>
        <taxon>Mailhella</taxon>
    </lineage>
</organism>
<dbReference type="AlphaFoldDB" id="A0A921DRN6"/>